<feature type="transmembrane region" description="Helical" evidence="7">
    <location>
        <begin position="607"/>
        <end position="631"/>
    </location>
</feature>
<sequence length="727" mass="82090">MGQSSSARLTVPSKDIEKTTRFGPVSKRSCTDLPCCLLFLLFLVGFVIVTLWSFAMGDYRRVVYPTNSKGQVCGRDVPGRPFLYFFDLSLCLRMAPVAVFTGCPTPQVCVSSCPDYYWSWKSPYNTPNPLSARELMICLDGKNATDPEFFHVPIDDLVRTRKCAPYTFNSKPVFGRCMPSQINRLLSNGTGKIYDSAGQQIVLTDSQDKRVSGVSVVRGRDTIMHLTDAFEKIASDLAVSWPTILICLSVSIVLSFVWIVTLRCCAGVMVWSSLILFVLLFTASAGFCFYRWHYLRNTAEEIPSELTFDLTLYFRSASLWLAFGIISAIILVIIVLVLIFLRDRIRIAIAIMNEASKALIHMTSVFFWPLLPLVLEFLVIAQVLFVSISLRSISDPVMVQDSNNQTLPPLSSEEKARKDLQDFFKLIPCDPLTNSSAGKACRFLYYGDRKYTIFLQLFNVFMFFWLVNFVRSLAEMTLAGTFAHFYYSRSDPNAMPKCPLLQSFYRAAVFHIGSLALGSLLLALFQWLRLLLEYLDAKLKKFDNGCTRICSRCCCCFLWCLERFIRFLNRNAFIMIAIHGQNFCSAARTAFNLLARNLVRVFVVDKVTDFLLFVGKLVVIVISAALAYLYLNGVIFADTPFADMAPELHYIAVPVLIVVIGSYIVTSLFASVYAMGVDTIFLCFLEDLETNDGSPEKPYYMNKELLNILGKKNKQQPLKGIEMDEAN</sequence>
<dbReference type="KEGG" id="ovi:T265_06459"/>
<feature type="transmembrane region" description="Helical" evidence="7">
    <location>
        <begin position="36"/>
        <end position="55"/>
    </location>
</feature>
<dbReference type="GeneID" id="20320638"/>
<keyword evidence="5 7" id="KW-0472">Membrane</keyword>
<evidence type="ECO:0000256" key="7">
    <source>
        <dbReference type="RuleBase" id="RU368066"/>
    </source>
</evidence>
<dbReference type="InterPro" id="IPR007603">
    <property type="entry name" value="Choline_transptr-like"/>
</dbReference>
<comment type="function">
    <text evidence="7">Choline transporter.</text>
</comment>
<evidence type="ECO:0000256" key="3">
    <source>
        <dbReference type="ARBA" id="ARBA00022692"/>
    </source>
</evidence>
<evidence type="ECO:0000256" key="5">
    <source>
        <dbReference type="ARBA" id="ARBA00023136"/>
    </source>
</evidence>
<comment type="subcellular location">
    <subcellularLocation>
        <location evidence="7">Cell membrane</location>
        <topology evidence="7">Multi-pass membrane protein</topology>
    </subcellularLocation>
    <subcellularLocation>
        <location evidence="1">Membrane</location>
        <topology evidence="1">Multi-pass membrane protein</topology>
    </subcellularLocation>
</comment>
<reference evidence="8 9" key="1">
    <citation type="submission" date="2013-11" db="EMBL/GenBank/DDBJ databases">
        <title>Opisthorchis viverrini - life in the bile duct.</title>
        <authorList>
            <person name="Young N.D."/>
            <person name="Nagarajan N."/>
            <person name="Lin S.J."/>
            <person name="Korhonen P.K."/>
            <person name="Jex A.R."/>
            <person name="Hall R.S."/>
            <person name="Safavi-Hemami H."/>
            <person name="Kaewkong W."/>
            <person name="Bertrand D."/>
            <person name="Gao S."/>
            <person name="Seet Q."/>
            <person name="Wongkham S."/>
            <person name="Teh B.T."/>
            <person name="Wongkham C."/>
            <person name="Intapan P.M."/>
            <person name="Maleewong W."/>
            <person name="Yang X."/>
            <person name="Hu M."/>
            <person name="Wang Z."/>
            <person name="Hofmann A."/>
            <person name="Sternberg P.W."/>
            <person name="Tan P."/>
            <person name="Wang J."/>
            <person name="Gasser R.B."/>
        </authorList>
    </citation>
    <scope>NUCLEOTIDE SEQUENCE [LARGE SCALE GENOMIC DNA]</scope>
</reference>
<evidence type="ECO:0000256" key="6">
    <source>
        <dbReference type="ARBA" id="ARBA00023180"/>
    </source>
</evidence>
<evidence type="ECO:0000256" key="1">
    <source>
        <dbReference type="ARBA" id="ARBA00004141"/>
    </source>
</evidence>
<comment type="similarity">
    <text evidence="2 7">Belongs to the CTL (choline transporter-like) family.</text>
</comment>
<gene>
    <name evidence="8" type="ORF">T265_06459</name>
</gene>
<feature type="transmembrane region" description="Helical" evidence="7">
    <location>
        <begin position="572"/>
        <end position="595"/>
    </location>
</feature>
<dbReference type="GO" id="GO:0005886">
    <property type="term" value="C:plasma membrane"/>
    <property type="evidence" value="ECO:0007669"/>
    <property type="project" value="UniProtKB-SubCell"/>
</dbReference>
<dbReference type="Pfam" id="PF04515">
    <property type="entry name" value="Choline_transpo"/>
    <property type="match status" value="1"/>
</dbReference>
<dbReference type="RefSeq" id="XP_009169991.1">
    <property type="nucleotide sequence ID" value="XM_009171727.1"/>
</dbReference>
<dbReference type="CTD" id="20320638"/>
<accession>A0A075ADT6</accession>
<evidence type="ECO:0000256" key="4">
    <source>
        <dbReference type="ARBA" id="ARBA00022989"/>
    </source>
</evidence>
<dbReference type="PANTHER" id="PTHR12385">
    <property type="entry name" value="CHOLINE TRANSPORTER-LIKE (SLC FAMILY 44)"/>
    <property type="match status" value="1"/>
</dbReference>
<dbReference type="GO" id="GO:0022857">
    <property type="term" value="F:transmembrane transporter activity"/>
    <property type="evidence" value="ECO:0007669"/>
    <property type="project" value="UniProtKB-UniRule"/>
</dbReference>
<feature type="transmembrane region" description="Helical" evidence="7">
    <location>
        <begin position="312"/>
        <end position="341"/>
    </location>
</feature>
<feature type="transmembrane region" description="Helical" evidence="7">
    <location>
        <begin position="268"/>
        <end position="292"/>
    </location>
</feature>
<feature type="transmembrane region" description="Helical" evidence="7">
    <location>
        <begin position="504"/>
        <end position="528"/>
    </location>
</feature>
<proteinExistence type="inferred from homology"/>
<keyword evidence="3 7" id="KW-0812">Transmembrane</keyword>
<feature type="transmembrane region" description="Helical" evidence="7">
    <location>
        <begin position="651"/>
        <end position="675"/>
    </location>
</feature>
<organism evidence="8 9">
    <name type="scientific">Opisthorchis viverrini</name>
    <name type="common">Southeast Asian liver fluke</name>
    <dbReference type="NCBI Taxonomy" id="6198"/>
    <lineage>
        <taxon>Eukaryota</taxon>
        <taxon>Metazoa</taxon>
        <taxon>Spiralia</taxon>
        <taxon>Lophotrochozoa</taxon>
        <taxon>Platyhelminthes</taxon>
        <taxon>Trematoda</taxon>
        <taxon>Digenea</taxon>
        <taxon>Opisthorchiida</taxon>
        <taxon>Opisthorchiata</taxon>
        <taxon>Opisthorchiidae</taxon>
        <taxon>Opisthorchis</taxon>
    </lineage>
</organism>
<protein>
    <recommendedName>
        <fullName evidence="7">Choline transporter-like protein</fullName>
    </recommendedName>
</protein>
<feature type="transmembrane region" description="Helical" evidence="7">
    <location>
        <begin position="362"/>
        <end position="388"/>
    </location>
</feature>
<dbReference type="OrthoDB" id="420519at2759"/>
<evidence type="ECO:0000313" key="9">
    <source>
        <dbReference type="Proteomes" id="UP000054324"/>
    </source>
</evidence>
<dbReference type="AlphaFoldDB" id="A0A075ADT6"/>
<name>A0A075ADT6_OPIVI</name>
<evidence type="ECO:0000256" key="2">
    <source>
        <dbReference type="ARBA" id="ARBA00007168"/>
    </source>
</evidence>
<dbReference type="PANTHER" id="PTHR12385:SF14">
    <property type="entry name" value="CHOLINE TRANSPORTER-LIKE 2"/>
    <property type="match status" value="1"/>
</dbReference>
<feature type="transmembrane region" description="Helical" evidence="7">
    <location>
        <begin position="453"/>
        <end position="470"/>
    </location>
</feature>
<feature type="transmembrane region" description="Helical" evidence="7">
    <location>
        <begin position="239"/>
        <end position="261"/>
    </location>
</feature>
<dbReference type="EMBL" id="KL596752">
    <property type="protein sequence ID" value="KER26264.1"/>
    <property type="molecule type" value="Genomic_DNA"/>
</dbReference>
<dbReference type="STRING" id="6198.A0A075ADT6"/>
<keyword evidence="6" id="KW-0325">Glycoprotein</keyword>
<evidence type="ECO:0000313" key="8">
    <source>
        <dbReference type="EMBL" id="KER26264.1"/>
    </source>
</evidence>
<keyword evidence="9" id="KW-1185">Reference proteome</keyword>
<dbReference type="Proteomes" id="UP000054324">
    <property type="component" value="Unassembled WGS sequence"/>
</dbReference>
<keyword evidence="4 7" id="KW-1133">Transmembrane helix</keyword>